<dbReference type="PROSITE" id="PS51257">
    <property type="entry name" value="PROKAR_LIPOPROTEIN"/>
    <property type="match status" value="1"/>
</dbReference>
<dbReference type="EMBL" id="JADJMS010000002">
    <property type="protein sequence ID" value="MBK7413800.1"/>
    <property type="molecule type" value="Genomic_DNA"/>
</dbReference>
<name>A0A935JVI3_9RHOO</name>
<dbReference type="AlphaFoldDB" id="A0A935JVI3"/>
<dbReference type="Proteomes" id="UP000739411">
    <property type="component" value="Unassembled WGS sequence"/>
</dbReference>
<reference evidence="3 4" key="1">
    <citation type="submission" date="2020-10" db="EMBL/GenBank/DDBJ databases">
        <title>Connecting structure to function with the recovery of over 1000 high-quality activated sludge metagenome-assembled genomes encoding full-length rRNA genes using long-read sequencing.</title>
        <authorList>
            <person name="Singleton C.M."/>
            <person name="Petriglieri F."/>
            <person name="Kristensen J.M."/>
            <person name="Kirkegaard R.H."/>
            <person name="Michaelsen T.Y."/>
            <person name="Andersen M.H."/>
            <person name="Karst S.M."/>
            <person name="Dueholm M.S."/>
            <person name="Nielsen P.H."/>
            <person name="Albertsen M."/>
        </authorList>
    </citation>
    <scope>NUCLEOTIDE SEQUENCE [LARGE SCALE GENOMIC DNA]</scope>
    <source>
        <strain evidence="3">EsbW_18-Q3-R4-48_BATAC.463</strain>
    </source>
</reference>
<protein>
    <recommendedName>
        <fullName evidence="5">TonB-dependent receptor</fullName>
    </recommendedName>
</protein>
<dbReference type="InterPro" id="IPR023614">
    <property type="entry name" value="Porin_dom_sf"/>
</dbReference>
<organism evidence="3 4">
    <name type="scientific">Candidatus Dechloromonas phosphorivorans</name>
    <dbReference type="NCBI Taxonomy" id="2899244"/>
    <lineage>
        <taxon>Bacteria</taxon>
        <taxon>Pseudomonadati</taxon>
        <taxon>Pseudomonadota</taxon>
        <taxon>Betaproteobacteria</taxon>
        <taxon>Rhodocyclales</taxon>
        <taxon>Azonexaceae</taxon>
        <taxon>Dechloromonas</taxon>
    </lineage>
</organism>
<feature type="coiled-coil region" evidence="1">
    <location>
        <begin position="30"/>
        <end position="71"/>
    </location>
</feature>
<evidence type="ECO:0000256" key="2">
    <source>
        <dbReference type="SAM" id="SignalP"/>
    </source>
</evidence>
<keyword evidence="2" id="KW-0732">Signal</keyword>
<evidence type="ECO:0000313" key="3">
    <source>
        <dbReference type="EMBL" id="MBK7413800.1"/>
    </source>
</evidence>
<evidence type="ECO:0000256" key="1">
    <source>
        <dbReference type="SAM" id="Coils"/>
    </source>
</evidence>
<feature type="signal peptide" evidence="2">
    <location>
        <begin position="1"/>
        <end position="20"/>
    </location>
</feature>
<evidence type="ECO:0008006" key="5">
    <source>
        <dbReference type="Google" id="ProtNLM"/>
    </source>
</evidence>
<sequence length="471" mass="51698">MSHKPFALAALLAASCTVQAASDADLAAIRSQINEIKQSYEQRIAALEQKLAQAESKASKAETTATKAETTASKAEMVANEARLNVRQPQTSASAFNPEISLILSGSYTNLKQNPSERRLQGFIPSNGELMPENRSFNLGESELVIAANIDPMFRGTLRLALAPDNTLGVEEASVQTLGLGNGFNLRAGRFLSGVGYLNEMHPHEWDFSNAPLPYQAFFGNALGMDGVQARWLAPTPIFLEFGAETARAMSFPSTDETKSKNGLMSASAFVHLGGDLGISNSWRGGISYFASQPKDREYQDPLNGLNNSFSGSSRTWIADLLWKWAPNGNAKQTNLKLQGEYFRRTESGDLVYDTTTSAQQGSFRNTQSGYYAQAVYQFMPNWRVGYRHDRLSSGSANIELINNGTLTAADLPLLANFSPSRNTVMVDWSPSEFSRVRLQYAQDKTRPEATDNQIWLQYVMSLGAHGAHKF</sequence>
<evidence type="ECO:0000313" key="4">
    <source>
        <dbReference type="Proteomes" id="UP000739411"/>
    </source>
</evidence>
<keyword evidence="1" id="KW-0175">Coiled coil</keyword>
<gene>
    <name evidence="3" type="ORF">IPJ38_00320</name>
</gene>
<feature type="chain" id="PRO_5037933970" description="TonB-dependent receptor" evidence="2">
    <location>
        <begin position="21"/>
        <end position="471"/>
    </location>
</feature>
<dbReference type="SUPFAM" id="SSF56935">
    <property type="entry name" value="Porins"/>
    <property type="match status" value="1"/>
</dbReference>
<dbReference type="Gene3D" id="2.40.160.10">
    <property type="entry name" value="Porin"/>
    <property type="match status" value="1"/>
</dbReference>
<accession>A0A935JVI3</accession>
<comment type="caution">
    <text evidence="3">The sequence shown here is derived from an EMBL/GenBank/DDBJ whole genome shotgun (WGS) entry which is preliminary data.</text>
</comment>
<proteinExistence type="predicted"/>